<dbReference type="Pfam" id="PF20434">
    <property type="entry name" value="BD-FAE"/>
    <property type="match status" value="1"/>
</dbReference>
<keyword evidence="1 3" id="KW-0378">Hydrolase</keyword>
<accession>A0ABZ0GLC6</accession>
<dbReference type="InterPro" id="IPR029058">
    <property type="entry name" value="AB_hydrolase_fold"/>
</dbReference>
<dbReference type="PANTHER" id="PTHR48081">
    <property type="entry name" value="AB HYDROLASE SUPERFAMILY PROTEIN C4A8.06C"/>
    <property type="match status" value="1"/>
</dbReference>
<keyword evidence="4" id="KW-1185">Reference proteome</keyword>
<proteinExistence type="predicted"/>
<dbReference type="PANTHER" id="PTHR48081:SF33">
    <property type="entry name" value="KYNURENINE FORMAMIDASE"/>
    <property type="match status" value="1"/>
</dbReference>
<evidence type="ECO:0000256" key="1">
    <source>
        <dbReference type="ARBA" id="ARBA00022801"/>
    </source>
</evidence>
<dbReference type="GO" id="GO:0016787">
    <property type="term" value="F:hydrolase activity"/>
    <property type="evidence" value="ECO:0007669"/>
    <property type="project" value="UniProtKB-KW"/>
</dbReference>
<dbReference type="Proteomes" id="UP001301442">
    <property type="component" value="Chromosome"/>
</dbReference>
<dbReference type="InterPro" id="IPR050300">
    <property type="entry name" value="GDXG_lipolytic_enzyme"/>
</dbReference>
<organism evidence="3 4">
    <name type="scientific">Thalassotalea fonticola</name>
    <dbReference type="NCBI Taxonomy" id="3065649"/>
    <lineage>
        <taxon>Bacteria</taxon>
        <taxon>Pseudomonadati</taxon>
        <taxon>Pseudomonadota</taxon>
        <taxon>Gammaproteobacteria</taxon>
        <taxon>Alteromonadales</taxon>
        <taxon>Colwelliaceae</taxon>
        <taxon>Thalassotalea</taxon>
    </lineage>
</organism>
<dbReference type="Gene3D" id="3.40.50.1820">
    <property type="entry name" value="alpha/beta hydrolase"/>
    <property type="match status" value="1"/>
</dbReference>
<evidence type="ECO:0000313" key="4">
    <source>
        <dbReference type="Proteomes" id="UP001301442"/>
    </source>
</evidence>
<protein>
    <submittedName>
        <fullName evidence="3">Alpha/beta hydrolase</fullName>
    </submittedName>
</protein>
<dbReference type="RefSeq" id="WP_348395015.1">
    <property type="nucleotide sequence ID" value="NZ_CP136600.1"/>
</dbReference>
<sequence>MLYNIKTFILLSLVLISLNGYAVPSGIKVLSDISYGKDADQTLDVYIPADAKDAPVIFMIHGGAWSGGDKAIKAEFENKVAHWVTRGFIFISTNYRTLPKIGPIGQAKDVEAALLVAQQRVGEWGGSPEKFILMGHSAGAHLVSLISSNYSTITGNEIIPWLGTVSMDTSTYDVVKRLTSQKDSEFYKERFGENPDYWQKASPFYALNDKLPPFLAVCSRRSDDACIESKNFIKKAKDLGTHVEILAVDLSHGEINSELGKGSCYTSNVDDFLKTLSPEIASMFTSQDSRMKKNCAGDRGVNGA</sequence>
<name>A0ABZ0GLC6_9GAMM</name>
<dbReference type="SUPFAM" id="SSF53474">
    <property type="entry name" value="alpha/beta-Hydrolases"/>
    <property type="match status" value="1"/>
</dbReference>
<evidence type="ECO:0000313" key="3">
    <source>
        <dbReference type="EMBL" id="WOH36201.1"/>
    </source>
</evidence>
<dbReference type="InterPro" id="IPR049492">
    <property type="entry name" value="BD-FAE-like_dom"/>
</dbReference>
<feature type="domain" description="BD-FAE-like" evidence="2">
    <location>
        <begin position="43"/>
        <end position="217"/>
    </location>
</feature>
<dbReference type="EMBL" id="CP136600">
    <property type="protein sequence ID" value="WOH36201.1"/>
    <property type="molecule type" value="Genomic_DNA"/>
</dbReference>
<reference evidence="3 4" key="1">
    <citation type="submission" date="2023-09" db="EMBL/GenBank/DDBJ databases">
        <authorList>
            <person name="Qi X."/>
        </authorList>
    </citation>
    <scope>NUCLEOTIDE SEQUENCE [LARGE SCALE GENOMIC DNA]</scope>
    <source>
        <strain evidence="3 4">S1-1</strain>
    </source>
</reference>
<gene>
    <name evidence="3" type="ORF">RI844_12555</name>
</gene>
<evidence type="ECO:0000259" key="2">
    <source>
        <dbReference type="Pfam" id="PF20434"/>
    </source>
</evidence>